<evidence type="ECO:0000313" key="1">
    <source>
        <dbReference type="EMBL" id="KIK18680.1"/>
    </source>
</evidence>
<evidence type="ECO:0000313" key="2">
    <source>
        <dbReference type="Proteomes" id="UP000054018"/>
    </source>
</evidence>
<keyword evidence="2" id="KW-1185">Reference proteome</keyword>
<dbReference type="HOGENOM" id="CLU_130748_0_0_1"/>
<dbReference type="Proteomes" id="UP000054018">
    <property type="component" value="Unassembled WGS sequence"/>
</dbReference>
<organism evidence="1 2">
    <name type="scientific">Pisolithus microcarpus 441</name>
    <dbReference type="NCBI Taxonomy" id="765257"/>
    <lineage>
        <taxon>Eukaryota</taxon>
        <taxon>Fungi</taxon>
        <taxon>Dikarya</taxon>
        <taxon>Basidiomycota</taxon>
        <taxon>Agaricomycotina</taxon>
        <taxon>Agaricomycetes</taxon>
        <taxon>Agaricomycetidae</taxon>
        <taxon>Boletales</taxon>
        <taxon>Sclerodermatineae</taxon>
        <taxon>Pisolithaceae</taxon>
        <taxon>Pisolithus</taxon>
    </lineage>
</organism>
<dbReference type="EMBL" id="KN833799">
    <property type="protein sequence ID" value="KIK18680.1"/>
    <property type="molecule type" value="Genomic_DNA"/>
</dbReference>
<accession>A0A0C9Y1T0</accession>
<protein>
    <submittedName>
        <fullName evidence="1">Uncharacterized protein</fullName>
    </submittedName>
</protein>
<name>A0A0C9Y1T0_9AGAM</name>
<reference evidence="1 2" key="1">
    <citation type="submission" date="2014-04" db="EMBL/GenBank/DDBJ databases">
        <authorList>
            <consortium name="DOE Joint Genome Institute"/>
            <person name="Kuo A."/>
            <person name="Kohler A."/>
            <person name="Costa M.D."/>
            <person name="Nagy L.G."/>
            <person name="Floudas D."/>
            <person name="Copeland A."/>
            <person name="Barry K.W."/>
            <person name="Cichocki N."/>
            <person name="Veneault-Fourrey C."/>
            <person name="LaButti K."/>
            <person name="Lindquist E.A."/>
            <person name="Lipzen A."/>
            <person name="Lundell T."/>
            <person name="Morin E."/>
            <person name="Murat C."/>
            <person name="Sun H."/>
            <person name="Tunlid A."/>
            <person name="Henrissat B."/>
            <person name="Grigoriev I.V."/>
            <person name="Hibbett D.S."/>
            <person name="Martin F."/>
            <person name="Nordberg H.P."/>
            <person name="Cantor M.N."/>
            <person name="Hua S.X."/>
        </authorList>
    </citation>
    <scope>NUCLEOTIDE SEQUENCE [LARGE SCALE GENOMIC DNA]</scope>
    <source>
        <strain evidence="1 2">441</strain>
    </source>
</reference>
<dbReference type="AlphaFoldDB" id="A0A0C9Y1T0"/>
<proteinExistence type="predicted"/>
<dbReference type="OrthoDB" id="2803597at2759"/>
<sequence length="108" mass="12369">MAPTVCCDIHDPSAFSSFDSLLPKPTHAPQRSHLLKYTKDKYDCKLEEALLDWHEEKTVAIYGWACLNDHGTIVMTGTMLDRIVDSAHHHKIQTCQDLRRETGWMNSD</sequence>
<reference evidence="2" key="2">
    <citation type="submission" date="2015-01" db="EMBL/GenBank/DDBJ databases">
        <title>Evolutionary Origins and Diversification of the Mycorrhizal Mutualists.</title>
        <authorList>
            <consortium name="DOE Joint Genome Institute"/>
            <consortium name="Mycorrhizal Genomics Consortium"/>
            <person name="Kohler A."/>
            <person name="Kuo A."/>
            <person name="Nagy L.G."/>
            <person name="Floudas D."/>
            <person name="Copeland A."/>
            <person name="Barry K.W."/>
            <person name="Cichocki N."/>
            <person name="Veneault-Fourrey C."/>
            <person name="LaButti K."/>
            <person name="Lindquist E.A."/>
            <person name="Lipzen A."/>
            <person name="Lundell T."/>
            <person name="Morin E."/>
            <person name="Murat C."/>
            <person name="Riley R."/>
            <person name="Ohm R."/>
            <person name="Sun H."/>
            <person name="Tunlid A."/>
            <person name="Henrissat B."/>
            <person name="Grigoriev I.V."/>
            <person name="Hibbett D.S."/>
            <person name="Martin F."/>
        </authorList>
    </citation>
    <scope>NUCLEOTIDE SEQUENCE [LARGE SCALE GENOMIC DNA]</scope>
    <source>
        <strain evidence="2">441</strain>
    </source>
</reference>
<gene>
    <name evidence="1" type="ORF">PISMIDRAFT_14176</name>
</gene>